<dbReference type="Proteomes" id="UP000693970">
    <property type="component" value="Unassembled WGS sequence"/>
</dbReference>
<reference evidence="1" key="1">
    <citation type="journal article" date="2021" name="Sci. Rep.">
        <title>Diploid genomic architecture of Nitzschia inconspicua, an elite biomass production diatom.</title>
        <authorList>
            <person name="Oliver A."/>
            <person name="Podell S."/>
            <person name="Pinowska A."/>
            <person name="Traller J.C."/>
            <person name="Smith S.R."/>
            <person name="McClure R."/>
            <person name="Beliaev A."/>
            <person name="Bohutskyi P."/>
            <person name="Hill E.A."/>
            <person name="Rabines A."/>
            <person name="Zheng H."/>
            <person name="Allen L.Z."/>
            <person name="Kuo A."/>
            <person name="Grigoriev I.V."/>
            <person name="Allen A.E."/>
            <person name="Hazlebeck D."/>
            <person name="Allen E.E."/>
        </authorList>
    </citation>
    <scope>NUCLEOTIDE SEQUENCE</scope>
    <source>
        <strain evidence="1">Hildebrandi</strain>
    </source>
</reference>
<keyword evidence="2" id="KW-1185">Reference proteome</keyword>
<gene>
    <name evidence="1" type="ORF">IV203_010868</name>
</gene>
<dbReference type="AlphaFoldDB" id="A0A9K3PLB7"/>
<evidence type="ECO:0000313" key="2">
    <source>
        <dbReference type="Proteomes" id="UP000693970"/>
    </source>
</evidence>
<reference evidence="1" key="2">
    <citation type="submission" date="2021-04" db="EMBL/GenBank/DDBJ databases">
        <authorList>
            <person name="Podell S."/>
        </authorList>
    </citation>
    <scope>NUCLEOTIDE SEQUENCE</scope>
    <source>
        <strain evidence="1">Hildebrandi</strain>
    </source>
</reference>
<name>A0A9K3PLB7_9STRA</name>
<sequence length="138" mass="15346">MSRRGSEIRYPRFNVIFLCDTGAPNTYLCEETLNTMLGNPEHTPSSMRIHLANFPAVEAHLSPPNGHYTDVNVIGMDLLSKIQTTIYGADFFANLNWSSCLTERTEMIDSVSLLSSATRRILPVDSLASPKCTYTDSL</sequence>
<proteinExistence type="predicted"/>
<organism evidence="1 2">
    <name type="scientific">Nitzschia inconspicua</name>
    <dbReference type="NCBI Taxonomy" id="303405"/>
    <lineage>
        <taxon>Eukaryota</taxon>
        <taxon>Sar</taxon>
        <taxon>Stramenopiles</taxon>
        <taxon>Ochrophyta</taxon>
        <taxon>Bacillariophyta</taxon>
        <taxon>Bacillariophyceae</taxon>
        <taxon>Bacillariophycidae</taxon>
        <taxon>Bacillariales</taxon>
        <taxon>Bacillariaceae</taxon>
        <taxon>Nitzschia</taxon>
    </lineage>
</organism>
<protein>
    <submittedName>
        <fullName evidence="1">Uncharacterized protein</fullName>
    </submittedName>
</protein>
<dbReference type="EMBL" id="JAGRRH010000018">
    <property type="protein sequence ID" value="KAG7351508.1"/>
    <property type="molecule type" value="Genomic_DNA"/>
</dbReference>
<evidence type="ECO:0000313" key="1">
    <source>
        <dbReference type="EMBL" id="KAG7351508.1"/>
    </source>
</evidence>
<comment type="caution">
    <text evidence="1">The sequence shown here is derived from an EMBL/GenBank/DDBJ whole genome shotgun (WGS) entry which is preliminary data.</text>
</comment>
<dbReference type="OrthoDB" id="422081at2759"/>
<accession>A0A9K3PLB7</accession>